<reference evidence="3" key="1">
    <citation type="journal article" date="2019" name="Int. J. Syst. Evol. Microbiol.">
        <title>The Global Catalogue of Microorganisms (GCM) 10K type strain sequencing project: providing services to taxonomists for standard genome sequencing and annotation.</title>
        <authorList>
            <consortium name="The Broad Institute Genomics Platform"/>
            <consortium name="The Broad Institute Genome Sequencing Center for Infectious Disease"/>
            <person name="Wu L."/>
            <person name="Ma J."/>
        </authorList>
    </citation>
    <scope>NUCLEOTIDE SEQUENCE [LARGE SCALE GENOMIC DNA]</scope>
    <source>
        <strain evidence="3">CCUG 48316</strain>
    </source>
</reference>
<comment type="caution">
    <text evidence="2">The sequence shown here is derived from an EMBL/GenBank/DDBJ whole genome shotgun (WGS) entry which is preliminary data.</text>
</comment>
<name>A0ABW2BSC5_9HYPH</name>
<evidence type="ECO:0000256" key="1">
    <source>
        <dbReference type="SAM" id="Phobius"/>
    </source>
</evidence>
<dbReference type="Proteomes" id="UP001596292">
    <property type="component" value="Unassembled WGS sequence"/>
</dbReference>
<dbReference type="RefSeq" id="WP_378974889.1">
    <property type="nucleotide sequence ID" value="NZ_JBHSWN010000001.1"/>
</dbReference>
<keyword evidence="3" id="KW-1185">Reference proteome</keyword>
<feature type="transmembrane region" description="Helical" evidence="1">
    <location>
        <begin position="68"/>
        <end position="88"/>
    </location>
</feature>
<keyword evidence="1" id="KW-1133">Transmembrane helix</keyword>
<accession>A0ABW2BSC5</accession>
<organism evidence="2 3">
    <name type="scientific">Methylobacterium komagatae</name>
    <dbReference type="NCBI Taxonomy" id="374425"/>
    <lineage>
        <taxon>Bacteria</taxon>
        <taxon>Pseudomonadati</taxon>
        <taxon>Pseudomonadota</taxon>
        <taxon>Alphaproteobacteria</taxon>
        <taxon>Hyphomicrobiales</taxon>
        <taxon>Methylobacteriaceae</taxon>
        <taxon>Methylobacterium</taxon>
    </lineage>
</organism>
<keyword evidence="1" id="KW-0812">Transmembrane</keyword>
<proteinExistence type="predicted"/>
<evidence type="ECO:0000313" key="2">
    <source>
        <dbReference type="EMBL" id="MFC6792702.1"/>
    </source>
</evidence>
<gene>
    <name evidence="2" type="ORF">ACFQE0_25980</name>
</gene>
<feature type="transmembrane region" description="Helical" evidence="1">
    <location>
        <begin position="9"/>
        <end position="27"/>
    </location>
</feature>
<dbReference type="EMBL" id="JBHSWN010000001">
    <property type="protein sequence ID" value="MFC6792702.1"/>
    <property type="molecule type" value="Genomic_DNA"/>
</dbReference>
<protein>
    <submittedName>
        <fullName evidence="2">Uncharacterized protein</fullName>
    </submittedName>
</protein>
<feature type="transmembrane region" description="Helical" evidence="1">
    <location>
        <begin position="33"/>
        <end position="52"/>
    </location>
</feature>
<sequence length="173" mass="19377">MKALLQTRLVTLFVVPNLLFALGLWALGPEDMIEWLNAAIVALAAGVCVAYFTTTRDILLGRLPLHKVHWLALGIFVSWGGTQIGRWWSIAWRWLGMPPWLANSWIVAYGLFLVACGAYFHLIADEAIGDERVPPRRWIRWGVIVACAVFMMVCASFIVDSYSQAGFTPHLFG</sequence>
<evidence type="ECO:0000313" key="3">
    <source>
        <dbReference type="Proteomes" id="UP001596292"/>
    </source>
</evidence>
<keyword evidence="1" id="KW-0472">Membrane</keyword>
<feature type="transmembrane region" description="Helical" evidence="1">
    <location>
        <begin position="100"/>
        <end position="120"/>
    </location>
</feature>
<feature type="transmembrane region" description="Helical" evidence="1">
    <location>
        <begin position="141"/>
        <end position="159"/>
    </location>
</feature>